<organism evidence="6 7">
    <name type="scientific">Cynara cardunculus var. scolymus</name>
    <name type="common">Globe artichoke</name>
    <name type="synonym">Cynara scolymus</name>
    <dbReference type="NCBI Taxonomy" id="59895"/>
    <lineage>
        <taxon>Eukaryota</taxon>
        <taxon>Viridiplantae</taxon>
        <taxon>Streptophyta</taxon>
        <taxon>Embryophyta</taxon>
        <taxon>Tracheophyta</taxon>
        <taxon>Spermatophyta</taxon>
        <taxon>Magnoliopsida</taxon>
        <taxon>eudicotyledons</taxon>
        <taxon>Gunneridae</taxon>
        <taxon>Pentapetalae</taxon>
        <taxon>asterids</taxon>
        <taxon>campanulids</taxon>
        <taxon>Asterales</taxon>
        <taxon>Asteraceae</taxon>
        <taxon>Carduoideae</taxon>
        <taxon>Cardueae</taxon>
        <taxon>Carduinae</taxon>
        <taxon>Cynara</taxon>
    </lineage>
</organism>
<keyword evidence="7" id="KW-1185">Reference proteome</keyword>
<evidence type="ECO:0000313" key="7">
    <source>
        <dbReference type="Proteomes" id="UP000243975"/>
    </source>
</evidence>
<dbReference type="Gene3D" id="1.10.8.870">
    <property type="entry name" value="Alpha-glycerophosphate oxidase, cap domain"/>
    <property type="match status" value="1"/>
</dbReference>
<name>A0A103K8K3_CYNCS</name>
<evidence type="ECO:0000256" key="3">
    <source>
        <dbReference type="ARBA" id="ARBA00022827"/>
    </source>
</evidence>
<dbReference type="InterPro" id="IPR031656">
    <property type="entry name" value="DAO_C"/>
</dbReference>
<dbReference type="EMBL" id="LEKV01009385">
    <property type="protein sequence ID" value="KVF46405.1"/>
    <property type="molecule type" value="Genomic_DNA"/>
</dbReference>
<dbReference type="InterPro" id="IPR038299">
    <property type="entry name" value="DAO_C_sf"/>
</dbReference>
<keyword evidence="4" id="KW-0560">Oxidoreductase</keyword>
<dbReference type="AlphaFoldDB" id="A0A103K8K3"/>
<dbReference type="PANTHER" id="PTHR11985">
    <property type="entry name" value="GLYCEROL-3-PHOSPHATE DEHYDROGENASE"/>
    <property type="match status" value="1"/>
</dbReference>
<dbReference type="Gramene" id="KVF46405">
    <property type="protein sequence ID" value="KVF46405"/>
    <property type="gene ID" value="Ccrd_026760"/>
</dbReference>
<reference evidence="6 7" key="1">
    <citation type="journal article" date="2016" name="Sci. Rep.">
        <title>The genome sequence of the outbreeding globe artichoke constructed de novo incorporating a phase-aware low-pass sequencing strategy of F1 progeny.</title>
        <authorList>
            <person name="Scaglione D."/>
            <person name="Reyes-Chin-Wo S."/>
            <person name="Acquadro A."/>
            <person name="Froenicke L."/>
            <person name="Portis E."/>
            <person name="Beitel C."/>
            <person name="Tirone M."/>
            <person name="Mauro R."/>
            <person name="Lo Monaco A."/>
            <person name="Mauromicale G."/>
            <person name="Faccioli P."/>
            <person name="Cattivelli L."/>
            <person name="Rieseberg L."/>
            <person name="Michelmore R."/>
            <person name="Lanteri S."/>
        </authorList>
    </citation>
    <scope>NUCLEOTIDE SEQUENCE [LARGE SCALE GENOMIC DNA]</scope>
    <source>
        <strain evidence="6">2C</strain>
    </source>
</reference>
<accession>A0A103K8K3</accession>
<dbReference type="STRING" id="59895.A0A103K8K3"/>
<dbReference type="GO" id="GO:0004368">
    <property type="term" value="F:glycerol-3-phosphate dehydrogenase (quinone) activity"/>
    <property type="evidence" value="ECO:0007669"/>
    <property type="project" value="UniProtKB-EC"/>
</dbReference>
<proteinExistence type="predicted"/>
<dbReference type="GO" id="GO:0006072">
    <property type="term" value="P:glycerol-3-phosphate metabolic process"/>
    <property type="evidence" value="ECO:0007669"/>
    <property type="project" value="InterPro"/>
</dbReference>
<keyword evidence="3" id="KW-0274">FAD</keyword>
<dbReference type="PANTHER" id="PTHR11985:SF15">
    <property type="entry name" value="GLYCEROL-3-PHOSPHATE DEHYDROGENASE, MITOCHONDRIAL"/>
    <property type="match status" value="1"/>
</dbReference>
<dbReference type="Pfam" id="PF16901">
    <property type="entry name" value="DAO_C"/>
    <property type="match status" value="1"/>
</dbReference>
<gene>
    <name evidence="6" type="ORF">Ccrd_026760</name>
</gene>
<comment type="caution">
    <text evidence="6">The sequence shown here is derived from an EMBL/GenBank/DDBJ whole genome shotgun (WGS) entry which is preliminary data.</text>
</comment>
<evidence type="ECO:0000256" key="2">
    <source>
        <dbReference type="ARBA" id="ARBA00022630"/>
    </source>
</evidence>
<protein>
    <recommendedName>
        <fullName evidence="1">glycerol-3-phosphate dehydrogenase</fullName>
        <ecNumber evidence="1">1.1.5.3</ecNumber>
    </recommendedName>
</protein>
<dbReference type="InterPro" id="IPR000447">
    <property type="entry name" value="G3P_DH_FAD-dep"/>
</dbReference>
<evidence type="ECO:0000256" key="1">
    <source>
        <dbReference type="ARBA" id="ARBA00013029"/>
    </source>
</evidence>
<feature type="non-terminal residue" evidence="6">
    <location>
        <position position="157"/>
    </location>
</feature>
<sequence>LGSFVVYDLSHISLCDLVFLVYQSYPVIRIQGHSRSQVFTAYITAAVDFSLFALELYLTHKGCLDFIARRSRLVFLDTDAAGRALPRVIEILAAEHHWQKQRQKQDSEIAISYHCRSHLRINYREALQLVGNFCLEEELEEHWLHHDSLRDFDLNLS</sequence>
<dbReference type="EC" id="1.1.5.3" evidence="1"/>
<evidence type="ECO:0000313" key="6">
    <source>
        <dbReference type="EMBL" id="KVF46405.1"/>
    </source>
</evidence>
<evidence type="ECO:0000259" key="5">
    <source>
        <dbReference type="Pfam" id="PF16901"/>
    </source>
</evidence>
<dbReference type="Proteomes" id="UP000243975">
    <property type="component" value="Unassembled WGS sequence"/>
</dbReference>
<feature type="domain" description="Alpha-glycerophosphate oxidase C-terminal" evidence="5">
    <location>
        <begin position="63"/>
        <end position="103"/>
    </location>
</feature>
<evidence type="ECO:0000256" key="4">
    <source>
        <dbReference type="ARBA" id="ARBA00023002"/>
    </source>
</evidence>
<keyword evidence="2" id="KW-0285">Flavoprotein</keyword>
<dbReference type="GO" id="GO:0005739">
    <property type="term" value="C:mitochondrion"/>
    <property type="evidence" value="ECO:0007669"/>
    <property type="project" value="TreeGrafter"/>
</dbReference>